<dbReference type="EMBL" id="JACIEH010000003">
    <property type="protein sequence ID" value="MBB4100727.1"/>
    <property type="molecule type" value="Genomic_DNA"/>
</dbReference>
<dbReference type="Proteomes" id="UP000557392">
    <property type="component" value="Unassembled WGS sequence"/>
</dbReference>
<name>A0A7W6JYD9_9SPHN</name>
<keyword evidence="2" id="KW-1185">Reference proteome</keyword>
<sequence>MPLNLAQKSAWNLARALMTVVIVIRIDIREYGGVEAQDFDGDTDLIVREYDPRG</sequence>
<reference evidence="1 2" key="1">
    <citation type="submission" date="2020-08" db="EMBL/GenBank/DDBJ databases">
        <title>Genomic Encyclopedia of Type Strains, Phase IV (KMG-IV): sequencing the most valuable type-strain genomes for metagenomic binning, comparative biology and taxonomic classification.</title>
        <authorList>
            <person name="Goeker M."/>
        </authorList>
    </citation>
    <scope>NUCLEOTIDE SEQUENCE [LARGE SCALE GENOMIC DNA]</scope>
    <source>
        <strain evidence="1 2">DSM 101806</strain>
    </source>
</reference>
<gene>
    <name evidence="1" type="ORF">GGR46_004299</name>
</gene>
<evidence type="ECO:0000313" key="1">
    <source>
        <dbReference type="EMBL" id="MBB4100727.1"/>
    </source>
</evidence>
<organism evidence="1 2">
    <name type="scientific">Sphingomonas kyeonggiensis</name>
    <dbReference type="NCBI Taxonomy" id="1268553"/>
    <lineage>
        <taxon>Bacteria</taxon>
        <taxon>Pseudomonadati</taxon>
        <taxon>Pseudomonadota</taxon>
        <taxon>Alphaproteobacteria</taxon>
        <taxon>Sphingomonadales</taxon>
        <taxon>Sphingomonadaceae</taxon>
        <taxon>Sphingomonas</taxon>
    </lineage>
</organism>
<accession>A0A7W6JYD9</accession>
<proteinExistence type="predicted"/>
<dbReference type="AlphaFoldDB" id="A0A7W6JYD9"/>
<dbReference type="RefSeq" id="WP_184000004.1">
    <property type="nucleotide sequence ID" value="NZ_JACIEH010000003.1"/>
</dbReference>
<protein>
    <submittedName>
        <fullName evidence="1">Uncharacterized protein</fullName>
    </submittedName>
</protein>
<evidence type="ECO:0000313" key="2">
    <source>
        <dbReference type="Proteomes" id="UP000557392"/>
    </source>
</evidence>
<comment type="caution">
    <text evidence="1">The sequence shown here is derived from an EMBL/GenBank/DDBJ whole genome shotgun (WGS) entry which is preliminary data.</text>
</comment>